<evidence type="ECO:0000313" key="3">
    <source>
        <dbReference type="Proteomes" id="UP000018502"/>
    </source>
</evidence>
<reference evidence="2 3" key="1">
    <citation type="journal article" date="2014" name="Emerg. Infect. Dis.">
        <title>High-level Relatedness among Mycobacterium abscessus subsp. massiliense Strains from Widely Separated Outbreaks.</title>
        <authorList>
            <person name="Tettelin H."/>
            <person name="Davidson R.M."/>
            <person name="Agrawal S."/>
            <person name="Aitken M.L."/>
            <person name="Shallom S."/>
            <person name="Hasan N.A."/>
            <person name="Strong M."/>
            <person name="Nogueira de Moura V.C."/>
            <person name="De Groote M.A."/>
            <person name="Duarte R.S."/>
            <person name="Hine E."/>
            <person name="Parankush S."/>
            <person name="Su Q."/>
            <person name="Daugherty S.C."/>
            <person name="Fraser C.M."/>
            <person name="Brown-Elliott B.A."/>
            <person name="Wallace R.J.Jr."/>
            <person name="Holland S.M."/>
            <person name="Sampaio E.P."/>
            <person name="Olivier K.N."/>
            <person name="Jackson M."/>
            <person name="Zelazny A.M."/>
        </authorList>
    </citation>
    <scope>NUCLEOTIDE SEQUENCE [LARGE SCALE GENOMIC DNA]</scope>
    <source>
        <strain evidence="2 3">MAB_091912_2446</strain>
    </source>
</reference>
<name>A0A829M4A0_9MYCO</name>
<dbReference type="Proteomes" id="UP000018502">
    <property type="component" value="Unassembled WGS sequence"/>
</dbReference>
<accession>A0A829M4A0</accession>
<evidence type="ECO:0000256" key="1">
    <source>
        <dbReference type="SAM" id="MobiDB-lite"/>
    </source>
</evidence>
<proteinExistence type="predicted"/>
<comment type="caution">
    <text evidence="2">The sequence shown here is derived from an EMBL/GenBank/DDBJ whole genome shotgun (WGS) entry which is preliminary data.</text>
</comment>
<feature type="region of interest" description="Disordered" evidence="1">
    <location>
        <begin position="1"/>
        <end position="20"/>
    </location>
</feature>
<protein>
    <submittedName>
        <fullName evidence="2">Uncharacterized protein</fullName>
    </submittedName>
</protein>
<gene>
    <name evidence="2" type="ORF">L833_5064</name>
</gene>
<organism evidence="2 3">
    <name type="scientific">Mycobacteroides abscessus MAB_091912_2446</name>
    <dbReference type="NCBI Taxonomy" id="1335414"/>
    <lineage>
        <taxon>Bacteria</taxon>
        <taxon>Bacillati</taxon>
        <taxon>Actinomycetota</taxon>
        <taxon>Actinomycetes</taxon>
        <taxon>Mycobacteriales</taxon>
        <taxon>Mycobacteriaceae</taxon>
        <taxon>Mycobacteroides</taxon>
        <taxon>Mycobacteroides abscessus</taxon>
    </lineage>
</organism>
<sequence>MAFPARWAAGGQGRPQGRSRAGTLNVVGAFAEEGRDPGGIVGPLAEQLVSMASWLGLERVAIGERGDLVRPWAPSFERHGDRIATFSDPIAMENGLMPYARCETSVLRLRAPSAVTDSSMSTVWVAP</sequence>
<evidence type="ECO:0000313" key="2">
    <source>
        <dbReference type="EMBL" id="ESV60920.1"/>
    </source>
</evidence>
<dbReference type="AlphaFoldDB" id="A0A829M4A0"/>
<dbReference type="EMBL" id="AYTF01000004">
    <property type="protein sequence ID" value="ESV60920.1"/>
    <property type="molecule type" value="Genomic_DNA"/>
</dbReference>